<proteinExistence type="predicted"/>
<dbReference type="STRING" id="1149755.A0A2J6R2L3"/>
<evidence type="ECO:0000256" key="1">
    <source>
        <dbReference type="SAM" id="MobiDB-lite"/>
    </source>
</evidence>
<dbReference type="EMBL" id="KZ613958">
    <property type="protein sequence ID" value="PMD32760.1"/>
    <property type="molecule type" value="Genomic_DNA"/>
</dbReference>
<evidence type="ECO:0000313" key="4">
    <source>
        <dbReference type="EMBL" id="PMD32760.1"/>
    </source>
</evidence>
<dbReference type="AlphaFoldDB" id="A0A2J6R2L3"/>
<feature type="transmembrane region" description="Helical" evidence="2">
    <location>
        <begin position="364"/>
        <end position="384"/>
    </location>
</feature>
<dbReference type="PANTHER" id="PTHR34502:SF5">
    <property type="entry name" value="DUF6594 DOMAIN-CONTAINING PROTEIN"/>
    <property type="match status" value="1"/>
</dbReference>
<keyword evidence="2" id="KW-0812">Transmembrane</keyword>
<organism evidence="4 5">
    <name type="scientific">Hyaloscypha variabilis (strain UAMH 11265 / GT02V1 / F)</name>
    <name type="common">Meliniomyces variabilis</name>
    <dbReference type="NCBI Taxonomy" id="1149755"/>
    <lineage>
        <taxon>Eukaryota</taxon>
        <taxon>Fungi</taxon>
        <taxon>Dikarya</taxon>
        <taxon>Ascomycota</taxon>
        <taxon>Pezizomycotina</taxon>
        <taxon>Leotiomycetes</taxon>
        <taxon>Helotiales</taxon>
        <taxon>Hyaloscyphaceae</taxon>
        <taxon>Hyaloscypha</taxon>
        <taxon>Hyaloscypha variabilis</taxon>
    </lineage>
</organism>
<keyword evidence="2" id="KW-1133">Transmembrane helix</keyword>
<feature type="region of interest" description="Disordered" evidence="1">
    <location>
        <begin position="317"/>
        <end position="349"/>
    </location>
</feature>
<feature type="compositionally biased region" description="Basic and acidic residues" evidence="1">
    <location>
        <begin position="39"/>
        <end position="49"/>
    </location>
</feature>
<keyword evidence="5" id="KW-1185">Reference proteome</keyword>
<dbReference type="OrthoDB" id="5342093at2759"/>
<evidence type="ECO:0000313" key="5">
    <source>
        <dbReference type="Proteomes" id="UP000235786"/>
    </source>
</evidence>
<protein>
    <recommendedName>
        <fullName evidence="3">DUF6594 domain-containing protein</fullName>
    </recommendedName>
</protein>
<feature type="region of interest" description="Disordered" evidence="1">
    <location>
        <begin position="1"/>
        <end position="49"/>
    </location>
</feature>
<feature type="compositionally biased region" description="Low complexity" evidence="1">
    <location>
        <begin position="317"/>
        <end position="328"/>
    </location>
</feature>
<reference evidence="4 5" key="1">
    <citation type="submission" date="2016-04" db="EMBL/GenBank/DDBJ databases">
        <title>A degradative enzymes factory behind the ericoid mycorrhizal symbiosis.</title>
        <authorList>
            <consortium name="DOE Joint Genome Institute"/>
            <person name="Martino E."/>
            <person name="Morin E."/>
            <person name="Grelet G."/>
            <person name="Kuo A."/>
            <person name="Kohler A."/>
            <person name="Daghino S."/>
            <person name="Barry K."/>
            <person name="Choi C."/>
            <person name="Cichocki N."/>
            <person name="Clum A."/>
            <person name="Copeland A."/>
            <person name="Hainaut M."/>
            <person name="Haridas S."/>
            <person name="Labutti K."/>
            <person name="Lindquist E."/>
            <person name="Lipzen A."/>
            <person name="Khouja H.-R."/>
            <person name="Murat C."/>
            <person name="Ohm R."/>
            <person name="Olson A."/>
            <person name="Spatafora J."/>
            <person name="Veneault-Fourrey C."/>
            <person name="Henrissat B."/>
            <person name="Grigoriev I."/>
            <person name="Martin F."/>
            <person name="Perotto S."/>
        </authorList>
    </citation>
    <scope>NUCLEOTIDE SEQUENCE [LARGE SCALE GENOMIC DNA]</scope>
    <source>
        <strain evidence="4 5">F</strain>
    </source>
</reference>
<feature type="region of interest" description="Disordered" evidence="1">
    <location>
        <begin position="278"/>
        <end position="304"/>
    </location>
</feature>
<feature type="transmembrane region" description="Helical" evidence="2">
    <location>
        <begin position="390"/>
        <end position="409"/>
    </location>
</feature>
<dbReference type="Proteomes" id="UP000235786">
    <property type="component" value="Unassembled WGS sequence"/>
</dbReference>
<dbReference type="Pfam" id="PF20237">
    <property type="entry name" value="DUF6594"/>
    <property type="match status" value="1"/>
</dbReference>
<evidence type="ECO:0000256" key="2">
    <source>
        <dbReference type="SAM" id="Phobius"/>
    </source>
</evidence>
<gene>
    <name evidence="4" type="ORF">L207DRAFT_470726</name>
</gene>
<name>A0A2J6R2L3_HYAVF</name>
<feature type="compositionally biased region" description="Polar residues" evidence="1">
    <location>
        <begin position="9"/>
        <end position="21"/>
    </location>
</feature>
<dbReference type="InterPro" id="IPR046529">
    <property type="entry name" value="DUF6594"/>
</dbReference>
<accession>A0A2J6R2L3</accession>
<evidence type="ECO:0000259" key="3">
    <source>
        <dbReference type="Pfam" id="PF20237"/>
    </source>
</evidence>
<sequence>MEYPDSIRGLNSPTNSTSSQTADDEKERPPPECPYCQDNPRKVRTTDLKPPHGKLAGPCHGWPKVAQLIADNPSFESFQSFRDLNIKSLLYYQAELVDLKEQLHEIEWRDHLGGGVGDSPKMCENVQTIMRTASSGVKKEKRQLEKIKEIRKVLKEYNKALLLYSQINELPEADDVNVKCLRTWLRTTGKGNGELQIQGPGKDTWGDLARPDERKSLGLQLWVLLRGLVWAEHLAKSDVDLVIPRKKRELDGLTRWVAHEWIPFWHNLTGAVRKVFRPPQERLPDPSPSTMRREERLRRFSSSSTLVQSIRNSLSRLSSSSGSVSGNAQGHGSGSVQGGVPPATKPGDNLTTYRMSRMLRFTSFVATVVACLLPTVAIAVLATMHSQRELLGFIALFTAIFAVGLMGLTDSGTSRTEIFTATAAFSAVLVVFVQNQNGGSNGAPG</sequence>
<feature type="domain" description="DUF6594" evidence="3">
    <location>
        <begin position="62"/>
        <end position="430"/>
    </location>
</feature>
<keyword evidence="2" id="KW-0472">Membrane</keyword>
<dbReference type="PANTHER" id="PTHR34502">
    <property type="entry name" value="DUF6594 DOMAIN-CONTAINING PROTEIN-RELATED"/>
    <property type="match status" value="1"/>
</dbReference>